<dbReference type="SUPFAM" id="SSF55486">
    <property type="entry name" value="Metalloproteases ('zincins'), catalytic domain"/>
    <property type="match status" value="1"/>
</dbReference>
<comment type="caution">
    <text evidence="1">The sequence shown here is derived from an EMBL/GenBank/DDBJ whole genome shotgun (WGS) entry which is preliminary data.</text>
</comment>
<proteinExistence type="predicted"/>
<gene>
    <name evidence="1" type="ORF">PENTCL1PPCAC_29063</name>
</gene>
<dbReference type="EMBL" id="BTSX01000006">
    <property type="protein sequence ID" value="GMT06888.1"/>
    <property type="molecule type" value="Genomic_DNA"/>
</dbReference>
<dbReference type="GO" id="GO:0008237">
    <property type="term" value="F:metallopeptidase activity"/>
    <property type="evidence" value="ECO:0007669"/>
    <property type="project" value="InterPro"/>
</dbReference>
<evidence type="ECO:0000313" key="1">
    <source>
        <dbReference type="EMBL" id="GMT06888.1"/>
    </source>
</evidence>
<keyword evidence="2" id="KW-1185">Reference proteome</keyword>
<sequence>PLLLHPASSDILTDRLSNYVNVSVNPCDDFYQHVCSQSANVTEFPLAKISRFYEKIGEKFRNFSRSRNLAIMNDYSKRDSTNAKHKPVFSRDHFEKLVRSRSQNNDACYRGEFEHFSHFYIETTDE</sequence>
<feature type="non-terminal residue" evidence="1">
    <location>
        <position position="126"/>
    </location>
</feature>
<feature type="non-terminal residue" evidence="1">
    <location>
        <position position="1"/>
    </location>
</feature>
<protein>
    <recommendedName>
        <fullName evidence="3">Peptidase</fullName>
    </recommendedName>
</protein>
<evidence type="ECO:0008006" key="3">
    <source>
        <dbReference type="Google" id="ProtNLM"/>
    </source>
</evidence>
<dbReference type="InterPro" id="IPR024079">
    <property type="entry name" value="MetalloPept_cat_dom_sf"/>
</dbReference>
<evidence type="ECO:0000313" key="2">
    <source>
        <dbReference type="Proteomes" id="UP001432027"/>
    </source>
</evidence>
<name>A0AAV5UJJ9_9BILA</name>
<organism evidence="1 2">
    <name type="scientific">Pristionchus entomophagus</name>
    <dbReference type="NCBI Taxonomy" id="358040"/>
    <lineage>
        <taxon>Eukaryota</taxon>
        <taxon>Metazoa</taxon>
        <taxon>Ecdysozoa</taxon>
        <taxon>Nematoda</taxon>
        <taxon>Chromadorea</taxon>
        <taxon>Rhabditida</taxon>
        <taxon>Rhabditina</taxon>
        <taxon>Diplogasteromorpha</taxon>
        <taxon>Diplogasteroidea</taxon>
        <taxon>Neodiplogasteridae</taxon>
        <taxon>Pristionchus</taxon>
    </lineage>
</organism>
<dbReference type="Proteomes" id="UP001432027">
    <property type="component" value="Unassembled WGS sequence"/>
</dbReference>
<dbReference type="Gene3D" id="3.40.390.10">
    <property type="entry name" value="Collagenase (Catalytic Domain)"/>
    <property type="match status" value="1"/>
</dbReference>
<dbReference type="AlphaFoldDB" id="A0AAV5UJJ9"/>
<accession>A0AAV5UJJ9</accession>
<reference evidence="1" key="1">
    <citation type="submission" date="2023-10" db="EMBL/GenBank/DDBJ databases">
        <title>Genome assembly of Pristionchus species.</title>
        <authorList>
            <person name="Yoshida K."/>
            <person name="Sommer R.J."/>
        </authorList>
    </citation>
    <scope>NUCLEOTIDE SEQUENCE</scope>
    <source>
        <strain evidence="1">RS0144</strain>
    </source>
</reference>